<dbReference type="Gene3D" id="1.20.1260.10">
    <property type="match status" value="1"/>
</dbReference>
<dbReference type="PANTHER" id="PTHR11431">
    <property type="entry name" value="FERRITIN"/>
    <property type="match status" value="1"/>
</dbReference>
<keyword evidence="2 7" id="KW-0409">Iron storage</keyword>
<sequence length="165" mass="18367">FQRTMSQNYCTEVEAADSSLVNPQLRASLTYLSVFLHFHRNDVALEGMGHFFRELAQKKRQDAQSLWKTLNHRGALCDATLKPSWDEQDSSLGALQAALALEMSLNQALLDLHTLGSKHADPHLCGFLENDFLGREWKLIRKTDNHLTDSAGGRGPTRSGQASSS</sequence>
<evidence type="ECO:0000259" key="9">
    <source>
        <dbReference type="PROSITE" id="PS50905"/>
    </source>
</evidence>
<evidence type="ECO:0000313" key="11">
    <source>
        <dbReference type="Proteomes" id="UP000029965"/>
    </source>
</evidence>
<dbReference type="InterPro" id="IPR001519">
    <property type="entry name" value="Ferritin"/>
</dbReference>
<dbReference type="AlphaFoldDB" id="A0A0D9S9N4"/>
<reference evidence="10" key="3">
    <citation type="submission" date="2025-09" db="UniProtKB">
        <authorList>
            <consortium name="Ensembl"/>
        </authorList>
    </citation>
    <scope>IDENTIFICATION</scope>
</reference>
<evidence type="ECO:0000256" key="3">
    <source>
        <dbReference type="ARBA" id="ARBA00022723"/>
    </source>
</evidence>
<keyword evidence="3 6" id="KW-0479">Metal-binding</keyword>
<dbReference type="PANTHER" id="PTHR11431:SF47">
    <property type="entry name" value="FERRITIN LIGHT CHAIN"/>
    <property type="match status" value="1"/>
</dbReference>
<keyword evidence="11" id="KW-1185">Reference proteome</keyword>
<dbReference type="Pfam" id="PF00210">
    <property type="entry name" value="Ferritin"/>
    <property type="match status" value="1"/>
</dbReference>
<evidence type="ECO:0000256" key="4">
    <source>
        <dbReference type="ARBA" id="ARBA00023004"/>
    </source>
</evidence>
<proteinExistence type="inferred from homology"/>
<dbReference type="PROSITE" id="PS50905">
    <property type="entry name" value="FERRITIN_LIKE"/>
    <property type="match status" value="1"/>
</dbReference>
<reference evidence="10 11" key="1">
    <citation type="submission" date="2014-03" db="EMBL/GenBank/DDBJ databases">
        <authorList>
            <person name="Warren W."/>
            <person name="Wilson R.K."/>
        </authorList>
    </citation>
    <scope>NUCLEOTIDE SEQUENCE</scope>
</reference>
<dbReference type="STRING" id="60711.ENSCSAP00000017573"/>
<comment type="similarity">
    <text evidence="1 7">Belongs to the ferritin family.</text>
</comment>
<dbReference type="eggNOG" id="KOG2332">
    <property type="taxonomic scope" value="Eukaryota"/>
</dbReference>
<dbReference type="GO" id="GO:0008198">
    <property type="term" value="F:ferrous iron binding"/>
    <property type="evidence" value="ECO:0007669"/>
    <property type="project" value="TreeGrafter"/>
</dbReference>
<evidence type="ECO:0000256" key="6">
    <source>
        <dbReference type="PIRSR" id="PIRSR601519-1"/>
    </source>
</evidence>
<feature type="binding site" evidence="6">
    <location>
        <position position="102"/>
    </location>
    <ligand>
        <name>Fe cation</name>
        <dbReference type="ChEBI" id="CHEBI:24875"/>
        <label>1</label>
    </ligand>
</feature>
<comment type="subcellular location">
    <subcellularLocation>
        <location evidence="5">Autolysosome</location>
    </subcellularLocation>
</comment>
<dbReference type="InterPro" id="IPR009078">
    <property type="entry name" value="Ferritin-like_SF"/>
</dbReference>
<dbReference type="InterPro" id="IPR012347">
    <property type="entry name" value="Ferritin-like"/>
</dbReference>
<keyword evidence="4 6" id="KW-0408">Iron</keyword>
<dbReference type="SUPFAM" id="SSF47240">
    <property type="entry name" value="Ferritin-like"/>
    <property type="match status" value="1"/>
</dbReference>
<feature type="region of interest" description="Disordered" evidence="8">
    <location>
        <begin position="146"/>
        <end position="165"/>
    </location>
</feature>
<dbReference type="GO" id="GO:0008199">
    <property type="term" value="F:ferric iron binding"/>
    <property type="evidence" value="ECO:0007669"/>
    <property type="project" value="InterPro"/>
</dbReference>
<dbReference type="GO" id="GO:0006879">
    <property type="term" value="P:intracellular iron ion homeostasis"/>
    <property type="evidence" value="ECO:0007669"/>
    <property type="project" value="UniProtKB-KW"/>
</dbReference>
<evidence type="ECO:0000256" key="2">
    <source>
        <dbReference type="ARBA" id="ARBA00022434"/>
    </source>
</evidence>
<dbReference type="InterPro" id="IPR008331">
    <property type="entry name" value="Ferritin_DPS_dom"/>
</dbReference>
<dbReference type="Proteomes" id="UP000029965">
    <property type="component" value="Chromosome 7"/>
</dbReference>
<evidence type="ECO:0000313" key="10">
    <source>
        <dbReference type="Ensembl" id="ENSCSAP00000017573.1"/>
    </source>
</evidence>
<reference evidence="10" key="2">
    <citation type="submission" date="2025-08" db="UniProtKB">
        <authorList>
            <consortium name="Ensembl"/>
        </authorList>
    </citation>
    <scope>IDENTIFICATION</scope>
</reference>
<feature type="domain" description="Ferritin-like diiron" evidence="9">
    <location>
        <begin position="7"/>
        <end position="154"/>
    </location>
</feature>
<protein>
    <recommendedName>
        <fullName evidence="7">Ferritin</fullName>
    </recommendedName>
</protein>
<evidence type="ECO:0000256" key="1">
    <source>
        <dbReference type="ARBA" id="ARBA00007513"/>
    </source>
</evidence>
<comment type="function">
    <text evidence="7">Stores iron in a soluble, non-toxic, readily available form. Important for iron homeostasis. Iron is taken up in the ferrous form and deposited as ferric hydroxides after oxidation.</text>
</comment>
<evidence type="ECO:0000256" key="7">
    <source>
        <dbReference type="RuleBase" id="RU361145"/>
    </source>
</evidence>
<dbReference type="GeneTree" id="ENSGT00940000153096"/>
<evidence type="ECO:0000256" key="5">
    <source>
        <dbReference type="ARBA" id="ARBA00044942"/>
    </source>
</evidence>
<dbReference type="InterPro" id="IPR009040">
    <property type="entry name" value="Ferritin-like_diiron"/>
</dbReference>
<organism evidence="10 11">
    <name type="scientific">Chlorocebus sabaeus</name>
    <name type="common">Green monkey</name>
    <name type="synonym">Simia sabaea</name>
    <dbReference type="NCBI Taxonomy" id="60711"/>
    <lineage>
        <taxon>Eukaryota</taxon>
        <taxon>Metazoa</taxon>
        <taxon>Chordata</taxon>
        <taxon>Craniata</taxon>
        <taxon>Vertebrata</taxon>
        <taxon>Euteleostomi</taxon>
        <taxon>Mammalia</taxon>
        <taxon>Eutheria</taxon>
        <taxon>Euarchontoglires</taxon>
        <taxon>Primates</taxon>
        <taxon>Haplorrhini</taxon>
        <taxon>Catarrhini</taxon>
        <taxon>Cercopithecidae</taxon>
        <taxon>Cercopithecinae</taxon>
        <taxon>Chlorocebus</taxon>
    </lineage>
</organism>
<accession>A0A0D9S9N4</accession>
<dbReference type="GO" id="GO:0044754">
    <property type="term" value="C:autolysosome"/>
    <property type="evidence" value="ECO:0007669"/>
    <property type="project" value="UniProtKB-SubCell"/>
</dbReference>
<dbReference type="GO" id="GO:0006826">
    <property type="term" value="P:iron ion transport"/>
    <property type="evidence" value="ECO:0007669"/>
    <property type="project" value="InterPro"/>
</dbReference>
<name>A0A0D9S9N4_CHLSB</name>
<evidence type="ECO:0000256" key="8">
    <source>
        <dbReference type="SAM" id="MobiDB-lite"/>
    </source>
</evidence>
<dbReference type="EMBL" id="AQIB01133691">
    <property type="status" value="NOT_ANNOTATED_CDS"/>
    <property type="molecule type" value="Genomic_DNA"/>
</dbReference>
<dbReference type="Ensembl" id="ENSCSAT00000018106.1">
    <property type="protein sequence ID" value="ENSCSAP00000017573.1"/>
    <property type="gene ID" value="ENSCSAG00000000429.1"/>
</dbReference>